<reference evidence="2 3" key="1">
    <citation type="journal article" date="2024" name="BMC Genomics">
        <title>Genome assembly of redclaw crayfish (Cherax quadricarinatus) provides insights into its immune adaptation and hypoxia tolerance.</title>
        <authorList>
            <person name="Liu Z."/>
            <person name="Zheng J."/>
            <person name="Li H."/>
            <person name="Fang K."/>
            <person name="Wang S."/>
            <person name="He J."/>
            <person name="Zhou D."/>
            <person name="Weng S."/>
            <person name="Chi M."/>
            <person name="Gu Z."/>
            <person name="He J."/>
            <person name="Li F."/>
            <person name="Wang M."/>
        </authorList>
    </citation>
    <scope>NUCLEOTIDE SEQUENCE [LARGE SCALE GENOMIC DNA]</scope>
    <source>
        <strain evidence="2">ZL_2023a</strain>
    </source>
</reference>
<evidence type="ECO:0000256" key="1">
    <source>
        <dbReference type="SAM" id="MobiDB-lite"/>
    </source>
</evidence>
<accession>A0AAW0X6A8</accession>
<name>A0AAW0X6A8_CHEQU</name>
<feature type="compositionally biased region" description="Polar residues" evidence="1">
    <location>
        <begin position="144"/>
        <end position="162"/>
    </location>
</feature>
<comment type="caution">
    <text evidence="2">The sequence shown here is derived from an EMBL/GenBank/DDBJ whole genome shotgun (WGS) entry which is preliminary data.</text>
</comment>
<keyword evidence="3" id="KW-1185">Reference proteome</keyword>
<evidence type="ECO:0000313" key="2">
    <source>
        <dbReference type="EMBL" id="KAK8734691.1"/>
    </source>
</evidence>
<evidence type="ECO:0000313" key="3">
    <source>
        <dbReference type="Proteomes" id="UP001445076"/>
    </source>
</evidence>
<organism evidence="2 3">
    <name type="scientific">Cherax quadricarinatus</name>
    <name type="common">Australian red claw crayfish</name>
    <dbReference type="NCBI Taxonomy" id="27406"/>
    <lineage>
        <taxon>Eukaryota</taxon>
        <taxon>Metazoa</taxon>
        <taxon>Ecdysozoa</taxon>
        <taxon>Arthropoda</taxon>
        <taxon>Crustacea</taxon>
        <taxon>Multicrustacea</taxon>
        <taxon>Malacostraca</taxon>
        <taxon>Eumalacostraca</taxon>
        <taxon>Eucarida</taxon>
        <taxon>Decapoda</taxon>
        <taxon>Pleocyemata</taxon>
        <taxon>Astacidea</taxon>
        <taxon>Parastacoidea</taxon>
        <taxon>Parastacidae</taxon>
        <taxon>Cherax</taxon>
    </lineage>
</organism>
<proteinExistence type="predicted"/>
<dbReference type="Proteomes" id="UP001445076">
    <property type="component" value="Unassembled WGS sequence"/>
</dbReference>
<dbReference type="EMBL" id="JARKIK010000050">
    <property type="protein sequence ID" value="KAK8734691.1"/>
    <property type="molecule type" value="Genomic_DNA"/>
</dbReference>
<gene>
    <name evidence="2" type="ORF">OTU49_005934</name>
</gene>
<reference evidence="2" key="2">
    <citation type="submission" date="2024-01" db="EMBL/GenBank/DDBJ databases">
        <authorList>
            <person name="He J."/>
            <person name="Wang M."/>
            <person name="Zheng J."/>
            <person name="Liu Z."/>
        </authorList>
    </citation>
    <scope>NUCLEOTIDE SEQUENCE</scope>
    <source>
        <strain evidence="2">ZL_2023a</strain>
        <tissue evidence="2">Muscle</tissue>
    </source>
</reference>
<feature type="region of interest" description="Disordered" evidence="1">
    <location>
        <begin position="140"/>
        <end position="220"/>
    </location>
</feature>
<sequence length="428" mass="47778">MRGESNYVSVVTENVSQTQPCQVPLECQGESKLGQVPSVCVTKKESNTQPGQVPTVCATEKEGNTQPDQVVSVCATESVGDTQLEEVHSVCVFCFVRPSASRHSCLPGLLTCTCQVSAMSVVLLVLLLLAGSQAAPSFGVPGHPQSSGGYPSSSRNPSNDRYPSSDRYPSNDRYPSSDRYPSNDRYPSSDRYPSNDRYPSSDRYPSNDRYPSSHRYPSSNDDMGLSQSLLEINNYLPDNFTIVGRCLITILAHLCNGTYYTADVNIDHGPRTFLSSTEDYTREEFSCKGINCRIDKLSAYCNKSIPAMSMDTWATHSYPQQEKDTALDFHNTIPACQRHKMDLEKLSMEGGRSCRKKIECLCGDCCFTRSKDEVLKVMLGRTYNQLVDRTTKLGRQRGKFRRVQAVHLSQLPRNYPIALNPRCMYYPC</sequence>
<dbReference type="EMBL" id="JARKIK010000050">
    <property type="protein sequence ID" value="KAK8734686.1"/>
    <property type="molecule type" value="Genomic_DNA"/>
</dbReference>
<protein>
    <submittedName>
        <fullName evidence="2">Uncharacterized protein</fullName>
    </submittedName>
</protein>
<dbReference type="AlphaFoldDB" id="A0AAW0X6A8"/>